<dbReference type="EMBL" id="JAHRIM010085323">
    <property type="protein sequence ID" value="MEQ2276225.1"/>
    <property type="molecule type" value="Genomic_DNA"/>
</dbReference>
<organism evidence="1 2">
    <name type="scientific">Xenotaenia resolanae</name>
    <dbReference type="NCBI Taxonomy" id="208358"/>
    <lineage>
        <taxon>Eukaryota</taxon>
        <taxon>Metazoa</taxon>
        <taxon>Chordata</taxon>
        <taxon>Craniata</taxon>
        <taxon>Vertebrata</taxon>
        <taxon>Euteleostomi</taxon>
        <taxon>Actinopterygii</taxon>
        <taxon>Neopterygii</taxon>
        <taxon>Teleostei</taxon>
        <taxon>Neoteleostei</taxon>
        <taxon>Acanthomorphata</taxon>
        <taxon>Ovalentaria</taxon>
        <taxon>Atherinomorphae</taxon>
        <taxon>Cyprinodontiformes</taxon>
        <taxon>Goodeidae</taxon>
        <taxon>Xenotaenia</taxon>
    </lineage>
</organism>
<reference evidence="1 2" key="1">
    <citation type="submission" date="2021-06" db="EMBL/GenBank/DDBJ databases">
        <authorList>
            <person name="Palmer J.M."/>
        </authorList>
    </citation>
    <scope>NUCLEOTIDE SEQUENCE [LARGE SCALE GENOMIC DNA]</scope>
    <source>
        <strain evidence="1 2">XR_2019</strain>
        <tissue evidence="1">Muscle</tissue>
    </source>
</reference>
<evidence type="ECO:0000313" key="1">
    <source>
        <dbReference type="EMBL" id="MEQ2276225.1"/>
    </source>
</evidence>
<evidence type="ECO:0000313" key="2">
    <source>
        <dbReference type="Proteomes" id="UP001444071"/>
    </source>
</evidence>
<protein>
    <submittedName>
        <fullName evidence="1">Uncharacterized protein</fullName>
    </submittedName>
</protein>
<name>A0ABV0X339_9TELE</name>
<gene>
    <name evidence="1" type="ORF">XENORESO_015918</name>
</gene>
<dbReference type="Proteomes" id="UP001444071">
    <property type="component" value="Unassembled WGS sequence"/>
</dbReference>
<sequence length="115" mass="12323">MHSVLFNLFNLYPSSPTLWSQGGKDWSAHRPSACPVSPAPVPGTSGGDIKLQKPYLLTAVKTKVKYLSASAYPRFGICSYNSCDGSHAVCLGNEAKSGDDSAFRERCSMGQYGTV</sequence>
<keyword evidence="2" id="KW-1185">Reference proteome</keyword>
<comment type="caution">
    <text evidence="1">The sequence shown here is derived from an EMBL/GenBank/DDBJ whole genome shotgun (WGS) entry which is preliminary data.</text>
</comment>
<accession>A0ABV0X339</accession>
<proteinExistence type="predicted"/>